<keyword evidence="2" id="KW-0812">Transmembrane</keyword>
<feature type="compositionally biased region" description="Pro residues" evidence="1">
    <location>
        <begin position="163"/>
        <end position="181"/>
    </location>
</feature>
<gene>
    <name evidence="3" type="ORF">IM697_39145</name>
</gene>
<name>A0A7M2SIY4_9ACTN</name>
<keyword evidence="2" id="KW-0472">Membrane</keyword>
<feature type="region of interest" description="Disordered" evidence="1">
    <location>
        <begin position="1"/>
        <end position="34"/>
    </location>
</feature>
<evidence type="ECO:0000313" key="4">
    <source>
        <dbReference type="Proteomes" id="UP000594205"/>
    </source>
</evidence>
<reference evidence="3 4" key="1">
    <citation type="submission" date="2020-10" db="EMBL/GenBank/DDBJ databases">
        <title>Streptomyces ferrugineus complate genome analysis.</title>
        <authorList>
            <person name="Anwar N."/>
        </authorList>
    </citation>
    <scope>NUCLEOTIDE SEQUENCE [LARGE SCALE GENOMIC DNA]</scope>
    <source>
        <strain evidence="3 4">CCTCC AA2014009</strain>
    </source>
</reference>
<dbReference type="AlphaFoldDB" id="A0A7M2SIY4"/>
<sequence length="218" mass="21916">MGTTADEPMAREMTPEAEAAETEAPETAGAFGPCAPVAATRLFGPRGRHRRPRPRKVLLAAGGLALAAGALSLVRPTPDSGITGSLGTTESGPPAAPALDTAPQPDRTANAATALPTTPRKPTPTATSAMGGRGATSALDSIVVPTPPNTATTPRRPTVQPATPTPQPPGTATPPSPPPAQEPSDRPPTTTPPAQPTQPDDDPVCVPVIGLCVDPLQN</sequence>
<evidence type="ECO:0000256" key="2">
    <source>
        <dbReference type="SAM" id="Phobius"/>
    </source>
</evidence>
<keyword evidence="2" id="KW-1133">Transmembrane helix</keyword>
<accession>A0A7M2SIY4</accession>
<dbReference type="EMBL" id="CP063373">
    <property type="protein sequence ID" value="QOV35989.1"/>
    <property type="molecule type" value="Genomic_DNA"/>
</dbReference>
<dbReference type="Proteomes" id="UP000594205">
    <property type="component" value="Chromosome"/>
</dbReference>
<feature type="transmembrane region" description="Helical" evidence="2">
    <location>
        <begin position="57"/>
        <end position="74"/>
    </location>
</feature>
<feature type="compositionally biased region" description="Polar residues" evidence="1">
    <location>
        <begin position="80"/>
        <end position="91"/>
    </location>
</feature>
<feature type="region of interest" description="Disordered" evidence="1">
    <location>
        <begin position="72"/>
        <end position="206"/>
    </location>
</feature>
<dbReference type="RefSeq" id="WP_194041495.1">
    <property type="nucleotide sequence ID" value="NZ_CP063373.1"/>
</dbReference>
<organism evidence="3 4">
    <name type="scientific">Streptomyces ferrugineus</name>
    <dbReference type="NCBI Taxonomy" id="1413221"/>
    <lineage>
        <taxon>Bacteria</taxon>
        <taxon>Bacillati</taxon>
        <taxon>Actinomycetota</taxon>
        <taxon>Actinomycetes</taxon>
        <taxon>Kitasatosporales</taxon>
        <taxon>Streptomycetaceae</taxon>
        <taxon>Streptomyces</taxon>
    </lineage>
</organism>
<proteinExistence type="predicted"/>
<evidence type="ECO:0000313" key="3">
    <source>
        <dbReference type="EMBL" id="QOV35989.1"/>
    </source>
</evidence>
<protein>
    <submittedName>
        <fullName evidence="3">Uncharacterized protein</fullName>
    </submittedName>
</protein>
<dbReference type="PRINTS" id="PR01217">
    <property type="entry name" value="PRICHEXTENSN"/>
</dbReference>
<dbReference type="KEGG" id="sfeu:IM697_39145"/>
<feature type="compositionally biased region" description="Low complexity" evidence="1">
    <location>
        <begin position="108"/>
        <end position="127"/>
    </location>
</feature>
<evidence type="ECO:0000256" key="1">
    <source>
        <dbReference type="SAM" id="MobiDB-lite"/>
    </source>
</evidence>
<keyword evidence="4" id="KW-1185">Reference proteome</keyword>
<feature type="compositionally biased region" description="Low complexity" evidence="1">
    <location>
        <begin position="149"/>
        <end position="162"/>
    </location>
</feature>